<evidence type="ECO:0000313" key="2">
    <source>
        <dbReference type="EMBL" id="VFK46359.1"/>
    </source>
</evidence>
<dbReference type="InterPro" id="IPR050259">
    <property type="entry name" value="SDR"/>
</dbReference>
<dbReference type="Pfam" id="PF13561">
    <property type="entry name" value="adh_short_C2"/>
    <property type="match status" value="1"/>
</dbReference>
<dbReference type="PRINTS" id="PR00081">
    <property type="entry name" value="GDHRDH"/>
</dbReference>
<evidence type="ECO:0000313" key="3">
    <source>
        <dbReference type="EMBL" id="VFK55907.1"/>
    </source>
</evidence>
<dbReference type="AlphaFoldDB" id="A0A450YY27"/>
<reference evidence="2" key="1">
    <citation type="submission" date="2019-02" db="EMBL/GenBank/DDBJ databases">
        <authorList>
            <person name="Gruber-Vodicka R. H."/>
            <person name="Seah K. B. B."/>
        </authorList>
    </citation>
    <scope>NUCLEOTIDE SEQUENCE</scope>
    <source>
        <strain evidence="2">BECK_BZ123</strain>
        <strain evidence="3">BECK_BZ126</strain>
    </source>
</reference>
<comment type="similarity">
    <text evidence="1">Belongs to the short-chain dehydrogenases/reductases (SDR) family.</text>
</comment>
<gene>
    <name evidence="2" type="ORF">BECKTC1821D_GA0114238_103026</name>
    <name evidence="3" type="ORF">BECKTC1821F_GA0114240_100828</name>
</gene>
<dbReference type="EMBL" id="CAADFW010000008">
    <property type="protein sequence ID" value="VFK55907.1"/>
    <property type="molecule type" value="Genomic_DNA"/>
</dbReference>
<dbReference type="Gene3D" id="3.40.50.720">
    <property type="entry name" value="NAD(P)-binding Rossmann-like Domain"/>
    <property type="match status" value="1"/>
</dbReference>
<dbReference type="InterPro" id="IPR036291">
    <property type="entry name" value="NAD(P)-bd_dom_sf"/>
</dbReference>
<dbReference type="PANTHER" id="PTHR42879:SF2">
    <property type="entry name" value="3-OXOACYL-[ACYL-CARRIER-PROTEIN] REDUCTASE FABG"/>
    <property type="match status" value="1"/>
</dbReference>
<evidence type="ECO:0000256" key="1">
    <source>
        <dbReference type="ARBA" id="ARBA00006484"/>
    </source>
</evidence>
<organism evidence="2">
    <name type="scientific">Candidatus Kentrum sp. TC</name>
    <dbReference type="NCBI Taxonomy" id="2126339"/>
    <lineage>
        <taxon>Bacteria</taxon>
        <taxon>Pseudomonadati</taxon>
        <taxon>Pseudomonadota</taxon>
        <taxon>Gammaproteobacteria</taxon>
        <taxon>Candidatus Kentrum</taxon>
    </lineage>
</organism>
<dbReference type="EMBL" id="CAADFS010000030">
    <property type="protein sequence ID" value="VFK46359.1"/>
    <property type="molecule type" value="Genomic_DNA"/>
</dbReference>
<name>A0A450YY27_9GAMM</name>
<dbReference type="SUPFAM" id="SSF51735">
    <property type="entry name" value="NAD(P)-binding Rossmann-fold domains"/>
    <property type="match status" value="1"/>
</dbReference>
<dbReference type="PANTHER" id="PTHR42879">
    <property type="entry name" value="3-OXOACYL-(ACYL-CARRIER-PROTEIN) REDUCTASE"/>
    <property type="match status" value="1"/>
</dbReference>
<protein>
    <submittedName>
        <fullName evidence="2">3-oxoacyl-[acyl-carrier protein] reductase</fullName>
    </submittedName>
</protein>
<proteinExistence type="inferred from homology"/>
<accession>A0A450YY27</accession>
<dbReference type="InterPro" id="IPR002347">
    <property type="entry name" value="SDR_fam"/>
</dbReference>
<sequence>MESRTDIESIRAHGLGACRGTGDEAEKLGAYSEYFQLLGCIGISVNAIAPGAIRTAMTETNWRKSENAHLPFPIGRWGEPEEIAGMALALLADTGNYITGQTIRIDGGASAI</sequence>